<dbReference type="InterPro" id="IPR006599">
    <property type="entry name" value="CARP_motif"/>
</dbReference>
<dbReference type="InterPro" id="IPR017901">
    <property type="entry name" value="C-CAP_CF_C-like"/>
</dbReference>
<dbReference type="EMBL" id="CAJNDS010000299">
    <property type="protein sequence ID" value="CAE7040628.1"/>
    <property type="molecule type" value="Genomic_DNA"/>
</dbReference>
<proteinExistence type="inferred from homology"/>
<comment type="similarity">
    <text evidence="1">Belongs to the TBCC family.</text>
</comment>
<evidence type="ECO:0000256" key="3">
    <source>
        <dbReference type="SAM" id="MobiDB-lite"/>
    </source>
</evidence>
<dbReference type="OrthoDB" id="435841at2759"/>
<dbReference type="InterPro" id="IPR012945">
    <property type="entry name" value="Tubulin-bd_cofactor_C_dom"/>
</dbReference>
<keyword evidence="2" id="KW-0143">Chaperone</keyword>
<dbReference type="InterPro" id="IPR027684">
    <property type="entry name" value="TBCC"/>
</dbReference>
<dbReference type="GO" id="GO:0005737">
    <property type="term" value="C:cytoplasm"/>
    <property type="evidence" value="ECO:0007669"/>
    <property type="project" value="TreeGrafter"/>
</dbReference>
<evidence type="ECO:0000313" key="6">
    <source>
        <dbReference type="Proteomes" id="UP000604046"/>
    </source>
</evidence>
<dbReference type="SMART" id="SM00673">
    <property type="entry name" value="CARP"/>
    <property type="match status" value="2"/>
</dbReference>
<accession>A0A812IKK1</accession>
<protein>
    <submittedName>
        <fullName evidence="5">Tbcc protein</fullName>
    </submittedName>
</protein>
<feature type="region of interest" description="Disordered" evidence="3">
    <location>
        <begin position="40"/>
        <end position="77"/>
    </location>
</feature>
<evidence type="ECO:0000256" key="1">
    <source>
        <dbReference type="ARBA" id="ARBA00008848"/>
    </source>
</evidence>
<evidence type="ECO:0000256" key="2">
    <source>
        <dbReference type="ARBA" id="ARBA00023186"/>
    </source>
</evidence>
<gene>
    <name evidence="5" type="primary">Tbcc</name>
    <name evidence="5" type="ORF">SNAT2548_LOCUS4806</name>
</gene>
<keyword evidence="6" id="KW-1185">Reference proteome</keyword>
<dbReference type="GO" id="GO:0007023">
    <property type="term" value="P:post-chaperonin tubulin folding pathway"/>
    <property type="evidence" value="ECO:0007669"/>
    <property type="project" value="InterPro"/>
</dbReference>
<organism evidence="5 6">
    <name type="scientific">Symbiodinium natans</name>
    <dbReference type="NCBI Taxonomy" id="878477"/>
    <lineage>
        <taxon>Eukaryota</taxon>
        <taxon>Sar</taxon>
        <taxon>Alveolata</taxon>
        <taxon>Dinophyceae</taxon>
        <taxon>Suessiales</taxon>
        <taxon>Symbiodiniaceae</taxon>
        <taxon>Symbiodinium</taxon>
    </lineage>
</organism>
<feature type="domain" description="C-CAP/cofactor C-like" evidence="4">
    <location>
        <begin position="70"/>
        <end position="228"/>
    </location>
</feature>
<dbReference type="InterPro" id="IPR016098">
    <property type="entry name" value="CAP/MinC_C"/>
</dbReference>
<comment type="caution">
    <text evidence="5">The sequence shown here is derived from an EMBL/GenBank/DDBJ whole genome shotgun (WGS) entry which is preliminary data.</text>
</comment>
<dbReference type="AlphaFoldDB" id="A0A812IKK1"/>
<dbReference type="GO" id="GO:0007021">
    <property type="term" value="P:tubulin complex assembly"/>
    <property type="evidence" value="ECO:0007669"/>
    <property type="project" value="TreeGrafter"/>
</dbReference>
<dbReference type="PANTHER" id="PTHR15139">
    <property type="entry name" value="TUBULIN FOLDING COFACTOR C"/>
    <property type="match status" value="1"/>
</dbReference>
<feature type="compositionally biased region" description="Basic residues" evidence="3">
    <location>
        <begin position="41"/>
        <end position="51"/>
    </location>
</feature>
<dbReference type="Gene3D" id="2.160.20.70">
    <property type="match status" value="1"/>
</dbReference>
<evidence type="ECO:0000259" key="4">
    <source>
        <dbReference type="PROSITE" id="PS51329"/>
    </source>
</evidence>
<evidence type="ECO:0000313" key="5">
    <source>
        <dbReference type="EMBL" id="CAE7040628.1"/>
    </source>
</evidence>
<name>A0A812IKK1_9DINO</name>
<reference evidence="5" key="1">
    <citation type="submission" date="2021-02" db="EMBL/GenBank/DDBJ databases">
        <authorList>
            <person name="Dougan E. K."/>
            <person name="Rhodes N."/>
            <person name="Thang M."/>
            <person name="Chan C."/>
        </authorList>
    </citation>
    <scope>NUCLEOTIDE SEQUENCE</scope>
</reference>
<dbReference type="PROSITE" id="PS51329">
    <property type="entry name" value="C_CAP_COFACTOR_C"/>
    <property type="match status" value="1"/>
</dbReference>
<sequence>MASLPAHERTRQKKQQAQPSHQVAATALAAEIAAKREQLAPRKKFSFKRRTPAPGSAPAGYSEAGTTGKPAETASGAAGEDAFLGERIAELRGERILRKPGDLEGRDVSLRDLEDCRIVLLDRVGALHVQQLTRCEVVVGAVSSSALIHFCKDCVFTLAVKQLRLHDSEKVALHLHTLSGPIIETSKRIAFAPLDLNWDTGADLLTAASLGSSSGEDGVWSEVQDFNWLKRQASPNWRVVPPGRRRAPLSLSTAEEVLQHYSQLPLPPALPEVAQYESCWESSAAAGADDEF</sequence>
<feature type="region of interest" description="Disordered" evidence="3">
    <location>
        <begin position="1"/>
        <end position="24"/>
    </location>
</feature>
<dbReference type="Proteomes" id="UP000604046">
    <property type="component" value="Unassembled WGS sequence"/>
</dbReference>
<dbReference type="Pfam" id="PF07986">
    <property type="entry name" value="TBCC"/>
    <property type="match status" value="1"/>
</dbReference>
<dbReference type="PANTHER" id="PTHR15139:SF0">
    <property type="entry name" value="TUBULIN-SPECIFIC CHAPERONE C"/>
    <property type="match status" value="1"/>
</dbReference>